<sequence length="121" mass="13717">MQQMNVLREDLMPCSYDPMTGYYRTGCCENRGDDPGMHTVCCRVTDEFLAFSKEHGNDLSTPMPQYGFAGLQAGDQWCLCAMRWKEAFDAGHACDVILESTHVSTLEYVDLADLRRHAVNR</sequence>
<dbReference type="KEGG" id="aym:YM304_13310"/>
<dbReference type="PANTHER" id="PTHR37466:SF1">
    <property type="entry name" value="SLR1628 PROTEIN"/>
    <property type="match status" value="1"/>
</dbReference>
<proteinExistence type="predicted"/>
<dbReference type="Gene3D" id="3.30.56.110">
    <property type="entry name" value="Protein of unknown function DUF2237"/>
    <property type="match status" value="1"/>
</dbReference>
<evidence type="ECO:0000313" key="1">
    <source>
        <dbReference type="EMBL" id="BAN01645.1"/>
    </source>
</evidence>
<protein>
    <recommendedName>
        <fullName evidence="3">DUF2237 domain-containing protein</fullName>
    </recommendedName>
</protein>
<reference evidence="1 2" key="1">
    <citation type="journal article" date="2013" name="Int. J. Syst. Evol. Microbiol.">
        <title>Ilumatobacter nonamiense sp. nov. and Ilumatobacter coccineum sp. nov., isolated from seashore sand.</title>
        <authorList>
            <person name="Matsumoto A."/>
            <person name="Kasai H."/>
            <person name="Matsuo Y."/>
            <person name="Shizuri Y."/>
            <person name="Ichikawa N."/>
            <person name="Fujita N."/>
            <person name="Omura S."/>
            <person name="Takahashi Y."/>
        </authorList>
    </citation>
    <scope>NUCLEOTIDE SEQUENCE [LARGE SCALE GENOMIC DNA]</scope>
    <source>
        <strain evidence="2">NBRC 103263 / KCTC 29153 / YM16-304</strain>
    </source>
</reference>
<dbReference type="EMBL" id="AP012057">
    <property type="protein sequence ID" value="BAN01645.1"/>
    <property type="molecule type" value="Genomic_DNA"/>
</dbReference>
<dbReference type="Proteomes" id="UP000011863">
    <property type="component" value="Chromosome"/>
</dbReference>
<dbReference type="RefSeq" id="WP_015440892.1">
    <property type="nucleotide sequence ID" value="NC_020520.1"/>
</dbReference>
<organism evidence="1 2">
    <name type="scientific">Ilumatobacter coccineus (strain NBRC 103263 / KCTC 29153 / YM16-304)</name>
    <dbReference type="NCBI Taxonomy" id="1313172"/>
    <lineage>
        <taxon>Bacteria</taxon>
        <taxon>Bacillati</taxon>
        <taxon>Actinomycetota</taxon>
        <taxon>Acidimicrobiia</taxon>
        <taxon>Acidimicrobiales</taxon>
        <taxon>Ilumatobacteraceae</taxon>
        <taxon>Ilumatobacter</taxon>
    </lineage>
</organism>
<gene>
    <name evidence="1" type="ORF">YM304_13310</name>
</gene>
<accession>A0A6C7E923</accession>
<dbReference type="PANTHER" id="PTHR37466">
    <property type="entry name" value="SLR1628 PROTEIN"/>
    <property type="match status" value="1"/>
</dbReference>
<dbReference type="InterPro" id="IPR018714">
    <property type="entry name" value="DUF2237"/>
</dbReference>
<dbReference type="Pfam" id="PF09996">
    <property type="entry name" value="DUF2237"/>
    <property type="match status" value="1"/>
</dbReference>
<evidence type="ECO:0000313" key="2">
    <source>
        <dbReference type="Proteomes" id="UP000011863"/>
    </source>
</evidence>
<dbReference type="OrthoDB" id="9792525at2"/>
<evidence type="ECO:0008006" key="3">
    <source>
        <dbReference type="Google" id="ProtNLM"/>
    </source>
</evidence>
<dbReference type="AlphaFoldDB" id="A0A6C7E923"/>
<name>A0A6C7E923_ILUCY</name>
<keyword evidence="2" id="KW-1185">Reference proteome</keyword>